<accession>X1DSU1</accession>
<protein>
    <recommendedName>
        <fullName evidence="7">Membrane transporter protein</fullName>
    </recommendedName>
</protein>
<feature type="transmembrane region" description="Helical" evidence="5">
    <location>
        <begin position="124"/>
        <end position="144"/>
    </location>
</feature>
<evidence type="ECO:0000256" key="2">
    <source>
        <dbReference type="ARBA" id="ARBA00022692"/>
    </source>
</evidence>
<evidence type="ECO:0000256" key="5">
    <source>
        <dbReference type="SAM" id="Phobius"/>
    </source>
</evidence>
<dbReference type="Pfam" id="PF01925">
    <property type="entry name" value="TauE"/>
    <property type="match status" value="1"/>
</dbReference>
<gene>
    <name evidence="6" type="ORF">S03H2_04942</name>
</gene>
<feature type="transmembrane region" description="Helical" evidence="5">
    <location>
        <begin position="84"/>
        <end position="117"/>
    </location>
</feature>
<evidence type="ECO:0000256" key="3">
    <source>
        <dbReference type="ARBA" id="ARBA00022989"/>
    </source>
</evidence>
<comment type="subcellular location">
    <subcellularLocation>
        <location evidence="1">Membrane</location>
        <topology evidence="1">Multi-pass membrane protein</topology>
    </subcellularLocation>
</comment>
<dbReference type="PANTHER" id="PTHR43701:SF2">
    <property type="entry name" value="MEMBRANE TRANSPORTER PROTEIN YJNA-RELATED"/>
    <property type="match status" value="1"/>
</dbReference>
<keyword evidence="3 5" id="KW-1133">Transmembrane helix</keyword>
<dbReference type="EMBL" id="BARU01002014">
    <property type="protein sequence ID" value="GAH23242.1"/>
    <property type="molecule type" value="Genomic_DNA"/>
</dbReference>
<dbReference type="PANTHER" id="PTHR43701">
    <property type="entry name" value="MEMBRANE TRANSPORTER PROTEIN MJ0441-RELATED"/>
    <property type="match status" value="1"/>
</dbReference>
<name>X1DSU1_9ZZZZ</name>
<keyword evidence="4 5" id="KW-0472">Membrane</keyword>
<feature type="transmembrane region" description="Helical" evidence="5">
    <location>
        <begin position="150"/>
        <end position="171"/>
    </location>
</feature>
<dbReference type="InterPro" id="IPR002781">
    <property type="entry name" value="TM_pro_TauE-like"/>
</dbReference>
<organism evidence="6">
    <name type="scientific">marine sediment metagenome</name>
    <dbReference type="NCBI Taxonomy" id="412755"/>
    <lineage>
        <taxon>unclassified sequences</taxon>
        <taxon>metagenomes</taxon>
        <taxon>ecological metagenomes</taxon>
    </lineage>
</organism>
<proteinExistence type="predicted"/>
<feature type="non-terminal residue" evidence="6">
    <location>
        <position position="1"/>
    </location>
</feature>
<evidence type="ECO:0000256" key="4">
    <source>
        <dbReference type="ARBA" id="ARBA00023136"/>
    </source>
</evidence>
<dbReference type="AlphaFoldDB" id="X1DSU1"/>
<feature type="transmembrane region" description="Helical" evidence="5">
    <location>
        <begin position="12"/>
        <end position="40"/>
    </location>
</feature>
<reference evidence="6" key="1">
    <citation type="journal article" date="2014" name="Front. Microbiol.">
        <title>High frequency of phylogenetically diverse reductive dehalogenase-homologous genes in deep subseafloor sedimentary metagenomes.</title>
        <authorList>
            <person name="Kawai M."/>
            <person name="Futagami T."/>
            <person name="Toyoda A."/>
            <person name="Takaki Y."/>
            <person name="Nishi S."/>
            <person name="Hori S."/>
            <person name="Arai W."/>
            <person name="Tsubouchi T."/>
            <person name="Morono Y."/>
            <person name="Uchiyama I."/>
            <person name="Ito T."/>
            <person name="Fujiyama A."/>
            <person name="Inagaki F."/>
            <person name="Takami H."/>
        </authorList>
    </citation>
    <scope>NUCLEOTIDE SEQUENCE</scope>
    <source>
        <strain evidence="6">Expedition CK06-06</strain>
    </source>
</reference>
<evidence type="ECO:0000256" key="1">
    <source>
        <dbReference type="ARBA" id="ARBA00004141"/>
    </source>
</evidence>
<sequence>LSFIGIQISQPLVLYLDTLHLAGFYIRLLYIILLLTLGLLTLKKKTVNSSKDTGFHPKPIKLFQQFKDIPPRISIEPDTLPISIWPMVMIAMVVGCLQGFLGVGGGFILVPVLIVFLNMKPHHAVGTSLVTIVISSIFAAFLYFQAGKVLVPVSLLLGLGSLAGVCFGVSATCNITGEKLKQLYSVFLILTSVGIALKSLDYNLFSMGYMLILSIGIGLLILFRFYFQKRYFSSKEN</sequence>
<evidence type="ECO:0008006" key="7">
    <source>
        <dbReference type="Google" id="ProtNLM"/>
    </source>
</evidence>
<keyword evidence="2 5" id="KW-0812">Transmembrane</keyword>
<dbReference type="InterPro" id="IPR051598">
    <property type="entry name" value="TSUP/Inactive_protease-like"/>
</dbReference>
<evidence type="ECO:0000313" key="6">
    <source>
        <dbReference type="EMBL" id="GAH23242.1"/>
    </source>
</evidence>
<comment type="caution">
    <text evidence="6">The sequence shown here is derived from an EMBL/GenBank/DDBJ whole genome shotgun (WGS) entry which is preliminary data.</text>
</comment>
<feature type="transmembrane region" description="Helical" evidence="5">
    <location>
        <begin position="206"/>
        <end position="227"/>
    </location>
</feature>
<dbReference type="GO" id="GO:0016020">
    <property type="term" value="C:membrane"/>
    <property type="evidence" value="ECO:0007669"/>
    <property type="project" value="UniProtKB-SubCell"/>
</dbReference>